<dbReference type="GO" id="GO:0016020">
    <property type="term" value="C:membrane"/>
    <property type="evidence" value="ECO:0007669"/>
    <property type="project" value="UniProtKB-SubCell"/>
</dbReference>
<evidence type="ECO:0000256" key="5">
    <source>
        <dbReference type="SAM" id="Phobius"/>
    </source>
</evidence>
<reference evidence="7 8" key="1">
    <citation type="journal article" date="2016" name="Front. Microbiol.">
        <title>Genomic Resource of Rice Seed Associated Bacteria.</title>
        <authorList>
            <person name="Midha S."/>
            <person name="Bansal K."/>
            <person name="Sharma S."/>
            <person name="Kumar N."/>
            <person name="Patil P.P."/>
            <person name="Chaudhry V."/>
            <person name="Patil P.B."/>
        </authorList>
    </citation>
    <scope>NUCLEOTIDE SEQUENCE [LARGE SCALE GENOMIC DNA]</scope>
    <source>
        <strain evidence="7 8">NS220</strain>
    </source>
</reference>
<keyword evidence="4 5" id="KW-0472">Membrane</keyword>
<evidence type="ECO:0000256" key="1">
    <source>
        <dbReference type="ARBA" id="ARBA00004141"/>
    </source>
</evidence>
<dbReference type="Proteomes" id="UP000075025">
    <property type="component" value="Unassembled WGS sequence"/>
</dbReference>
<feature type="transmembrane region" description="Helical" evidence="5">
    <location>
        <begin position="122"/>
        <end position="142"/>
    </location>
</feature>
<proteinExistence type="predicted"/>
<feature type="transmembrane region" description="Helical" evidence="5">
    <location>
        <begin position="73"/>
        <end position="91"/>
    </location>
</feature>
<feature type="transmembrane region" description="Helical" evidence="5">
    <location>
        <begin position="47"/>
        <end position="67"/>
    </location>
</feature>
<evidence type="ECO:0000313" key="8">
    <source>
        <dbReference type="Proteomes" id="UP000075025"/>
    </source>
</evidence>
<evidence type="ECO:0000256" key="2">
    <source>
        <dbReference type="ARBA" id="ARBA00022692"/>
    </source>
</evidence>
<comment type="caution">
    <text evidence="7">The sequence shown here is derived from an EMBL/GenBank/DDBJ whole genome shotgun (WGS) entry which is preliminary data.</text>
</comment>
<dbReference type="EMBL" id="LDRT01000013">
    <property type="protein sequence ID" value="KTR96328.1"/>
    <property type="molecule type" value="Genomic_DNA"/>
</dbReference>
<feature type="transmembrane region" description="Helical" evidence="5">
    <location>
        <begin position="6"/>
        <end position="26"/>
    </location>
</feature>
<gene>
    <name evidence="7" type="ORF">NS220_02585</name>
</gene>
<dbReference type="InterPro" id="IPR009908">
    <property type="entry name" value="Methylamine_util_MauE"/>
</dbReference>
<evidence type="ECO:0000256" key="4">
    <source>
        <dbReference type="ARBA" id="ARBA00023136"/>
    </source>
</evidence>
<comment type="subcellular location">
    <subcellularLocation>
        <location evidence="1">Membrane</location>
        <topology evidence="1">Multi-pass membrane protein</topology>
    </subcellularLocation>
</comment>
<dbReference type="GO" id="GO:0030416">
    <property type="term" value="P:methylamine metabolic process"/>
    <property type="evidence" value="ECO:0007669"/>
    <property type="project" value="InterPro"/>
</dbReference>
<dbReference type="AlphaFoldDB" id="A0A147F0T6"/>
<protein>
    <recommendedName>
        <fullName evidence="6">Methylamine utilisation protein MauE domain-containing protein</fullName>
    </recommendedName>
</protein>
<organism evidence="7 8">
    <name type="scientific">Microbacterium testaceum</name>
    <name type="common">Aureobacterium testaceum</name>
    <name type="synonym">Brevibacterium testaceum</name>
    <dbReference type="NCBI Taxonomy" id="2033"/>
    <lineage>
        <taxon>Bacteria</taxon>
        <taxon>Bacillati</taxon>
        <taxon>Actinomycetota</taxon>
        <taxon>Actinomycetes</taxon>
        <taxon>Micrococcales</taxon>
        <taxon>Microbacteriaceae</taxon>
        <taxon>Microbacterium</taxon>
    </lineage>
</organism>
<dbReference type="OrthoDB" id="5067576at2"/>
<evidence type="ECO:0000313" key="7">
    <source>
        <dbReference type="EMBL" id="KTR96328.1"/>
    </source>
</evidence>
<evidence type="ECO:0000256" key="3">
    <source>
        <dbReference type="ARBA" id="ARBA00022989"/>
    </source>
</evidence>
<feature type="transmembrane region" description="Helical" evidence="5">
    <location>
        <begin position="154"/>
        <end position="174"/>
    </location>
</feature>
<dbReference type="Pfam" id="PF07291">
    <property type="entry name" value="MauE"/>
    <property type="match status" value="1"/>
</dbReference>
<keyword evidence="3 5" id="KW-1133">Transmembrane helix</keyword>
<evidence type="ECO:0000259" key="6">
    <source>
        <dbReference type="Pfam" id="PF07291"/>
    </source>
</evidence>
<sequence>MDTLISGLGFLLVLVLAFSGTAKLHASAAAERSVTALRLERWISRPRLAITSLALIELACAVCMVTGTGAVYLAAVVVAWAMTVGFLVVAVRASRLGSSEDCGCFGEMVASPVGAVTTRRNLALATVASLSAVSAFLCFVAGRTPSLFGGGVESAGAALVAVLACIVGALGFAGSRHSAIPVAREQVNPRGAPALVAALDGEVVDPLQRALRGRAQLLVFVRPGCSSCDDVTDAAQSSPLGEVEPRIVMAVGDGGHVPRDRSERAALAHADLSGTLAEHLGLPAGRPAAALVTTEGRILMPFAEGREQVLDLISTVVAAQASR</sequence>
<dbReference type="PATRIC" id="fig|2033.6.peg.667"/>
<name>A0A147F0T6_MICTE</name>
<dbReference type="RefSeq" id="WP_058622548.1">
    <property type="nucleotide sequence ID" value="NZ_LDRT01000013.1"/>
</dbReference>
<feature type="domain" description="Methylamine utilisation protein MauE" evidence="6">
    <location>
        <begin position="1"/>
        <end position="130"/>
    </location>
</feature>
<keyword evidence="2 5" id="KW-0812">Transmembrane</keyword>
<accession>A0A147F0T6</accession>